<feature type="domain" description="RRM" evidence="7">
    <location>
        <begin position="233"/>
        <end position="314"/>
    </location>
</feature>
<dbReference type="InterPro" id="IPR035979">
    <property type="entry name" value="RBD_domain_sf"/>
</dbReference>
<dbReference type="InterPro" id="IPR003954">
    <property type="entry name" value="RRM_euk-type"/>
</dbReference>
<dbReference type="SMART" id="SM00360">
    <property type="entry name" value="RRM"/>
    <property type="match status" value="3"/>
</dbReference>
<keyword evidence="3 5" id="KW-0694">RNA-binding</keyword>
<accession>A0A0M3JUE6</accession>
<feature type="compositionally biased region" description="Basic and acidic residues" evidence="6">
    <location>
        <begin position="213"/>
        <end position="222"/>
    </location>
</feature>
<feature type="compositionally biased region" description="Low complexity" evidence="6">
    <location>
        <begin position="198"/>
        <end position="209"/>
    </location>
</feature>
<dbReference type="Pfam" id="PF00076">
    <property type="entry name" value="RRM_1"/>
    <property type="match status" value="3"/>
</dbReference>
<dbReference type="PROSITE" id="PS50102">
    <property type="entry name" value="RRM"/>
    <property type="match status" value="3"/>
</dbReference>
<evidence type="ECO:0000313" key="10">
    <source>
        <dbReference type="WBParaSite" id="ASIM_0001179701-mRNA-1"/>
    </source>
</evidence>
<keyword evidence="9" id="KW-1185">Reference proteome</keyword>
<proteinExistence type="predicted"/>
<comment type="subcellular location">
    <subcellularLocation>
        <location evidence="1">Nucleus</location>
    </subcellularLocation>
</comment>
<dbReference type="GO" id="GO:0003729">
    <property type="term" value="F:mRNA binding"/>
    <property type="evidence" value="ECO:0007669"/>
    <property type="project" value="TreeGrafter"/>
</dbReference>
<keyword evidence="2" id="KW-0677">Repeat</keyword>
<dbReference type="SMART" id="SM00361">
    <property type="entry name" value="RRM_1"/>
    <property type="match status" value="2"/>
</dbReference>
<name>A0A0M3JUE6_ANISI</name>
<evidence type="ECO:0000313" key="9">
    <source>
        <dbReference type="Proteomes" id="UP000267096"/>
    </source>
</evidence>
<dbReference type="AlphaFoldDB" id="A0A0M3JUE6"/>
<feature type="domain" description="RRM" evidence="7">
    <location>
        <begin position="383"/>
        <end position="469"/>
    </location>
</feature>
<dbReference type="FunFam" id="3.30.70.330:FF:000182">
    <property type="entry name" value="RNA-binding motif protein 28"/>
    <property type="match status" value="1"/>
</dbReference>
<dbReference type="InterPro" id="IPR012677">
    <property type="entry name" value="Nucleotide-bd_a/b_plait_sf"/>
</dbReference>
<feature type="region of interest" description="Disordered" evidence="6">
    <location>
        <begin position="515"/>
        <end position="540"/>
    </location>
</feature>
<reference evidence="10" key="1">
    <citation type="submission" date="2017-02" db="UniProtKB">
        <authorList>
            <consortium name="WormBaseParasite"/>
        </authorList>
    </citation>
    <scope>IDENTIFICATION</scope>
</reference>
<dbReference type="GO" id="GO:0005730">
    <property type="term" value="C:nucleolus"/>
    <property type="evidence" value="ECO:0007669"/>
    <property type="project" value="TreeGrafter"/>
</dbReference>
<feature type="compositionally biased region" description="Basic and acidic residues" evidence="6">
    <location>
        <begin position="38"/>
        <end position="49"/>
    </location>
</feature>
<dbReference type="SUPFAM" id="SSF54928">
    <property type="entry name" value="RNA-binding domain, RBD"/>
    <property type="match status" value="2"/>
</dbReference>
<dbReference type="Proteomes" id="UP000267096">
    <property type="component" value="Unassembled WGS sequence"/>
</dbReference>
<dbReference type="CDD" id="cd12416">
    <property type="entry name" value="RRM4_RBM28_like"/>
    <property type="match status" value="1"/>
</dbReference>
<gene>
    <name evidence="8" type="ORF">ASIM_LOCUS11263</name>
</gene>
<feature type="region of interest" description="Disordered" evidence="6">
    <location>
        <begin position="1"/>
        <end position="49"/>
    </location>
</feature>
<reference evidence="8 9" key="2">
    <citation type="submission" date="2018-11" db="EMBL/GenBank/DDBJ databases">
        <authorList>
            <consortium name="Pathogen Informatics"/>
        </authorList>
    </citation>
    <scope>NUCLEOTIDE SEQUENCE [LARGE SCALE GENOMIC DNA]</scope>
</reference>
<dbReference type="PANTHER" id="PTHR48039">
    <property type="entry name" value="RNA-BINDING MOTIF PROTEIN 14B"/>
    <property type="match status" value="1"/>
</dbReference>
<dbReference type="EMBL" id="UYRR01031054">
    <property type="protein sequence ID" value="VDK44686.1"/>
    <property type="molecule type" value="Genomic_DNA"/>
</dbReference>
<feature type="domain" description="RRM" evidence="7">
    <location>
        <begin position="61"/>
        <end position="142"/>
    </location>
</feature>
<evidence type="ECO:0000256" key="1">
    <source>
        <dbReference type="ARBA" id="ARBA00004123"/>
    </source>
</evidence>
<dbReference type="OrthoDB" id="3945418at2759"/>
<organism evidence="10">
    <name type="scientific">Anisakis simplex</name>
    <name type="common">Herring worm</name>
    <dbReference type="NCBI Taxonomy" id="6269"/>
    <lineage>
        <taxon>Eukaryota</taxon>
        <taxon>Metazoa</taxon>
        <taxon>Ecdysozoa</taxon>
        <taxon>Nematoda</taxon>
        <taxon>Chromadorea</taxon>
        <taxon>Rhabditida</taxon>
        <taxon>Spirurina</taxon>
        <taxon>Ascaridomorpha</taxon>
        <taxon>Ascaridoidea</taxon>
        <taxon>Anisakidae</taxon>
        <taxon>Anisakis</taxon>
        <taxon>Anisakis simplex complex</taxon>
    </lineage>
</organism>
<feature type="compositionally biased region" description="Acidic residues" evidence="6">
    <location>
        <begin position="175"/>
        <end position="197"/>
    </location>
</feature>
<evidence type="ECO:0000313" key="8">
    <source>
        <dbReference type="EMBL" id="VDK44686.1"/>
    </source>
</evidence>
<protein>
    <submittedName>
        <fullName evidence="10">RNA-binding protein 28 (inferred by orthology to a human protein)</fullName>
    </submittedName>
</protein>
<dbReference type="InterPro" id="IPR051945">
    <property type="entry name" value="RRM_MRD1_RNA_proc_ribogen"/>
</dbReference>
<feature type="compositionally biased region" description="Basic and acidic residues" evidence="6">
    <location>
        <begin position="151"/>
        <end position="174"/>
    </location>
</feature>
<dbReference type="Gene3D" id="3.30.70.330">
    <property type="match status" value="3"/>
</dbReference>
<evidence type="ECO:0000259" key="7">
    <source>
        <dbReference type="PROSITE" id="PS50102"/>
    </source>
</evidence>
<dbReference type="PANTHER" id="PTHR48039:SF5">
    <property type="entry name" value="RNA-BINDING PROTEIN 28"/>
    <property type="match status" value="1"/>
</dbReference>
<dbReference type="CDD" id="cd12415">
    <property type="entry name" value="RRM3_RBM28_like"/>
    <property type="match status" value="1"/>
</dbReference>
<evidence type="ECO:0000256" key="5">
    <source>
        <dbReference type="PROSITE-ProRule" id="PRU00176"/>
    </source>
</evidence>
<evidence type="ECO:0000256" key="6">
    <source>
        <dbReference type="SAM" id="MobiDB-lite"/>
    </source>
</evidence>
<evidence type="ECO:0000256" key="4">
    <source>
        <dbReference type="ARBA" id="ARBA00023242"/>
    </source>
</evidence>
<evidence type="ECO:0000256" key="2">
    <source>
        <dbReference type="ARBA" id="ARBA00022737"/>
    </source>
</evidence>
<sequence>MLERTKGAERLVFADSDEETEEKGGDGAVTRSKRGSSRKNESAPGDSDKRRYFENAKLKGWRLVVRNLAFNTKKEDLQVLCSKFGPFTEIVLPPCKDPKYPNSCAGFAFVQFKTRDTAEAFMQSLNLSEVNGRKVAIDWAINKDTYETANYEEKEKEKKSKGVDAEKIESKEEAASDDDSESDDEQEQQESESDLSDSESSPNKASSSKRSSKRTDVERDLTTKPNEAIQEGRVVFVRNISYETTDEMLKDALQKFGTIELAVICRYADSDHSKGSGFVYFNSKQQADMCLEAITSDPGIVIDNRRIYAHRALPRDDAAAIEKEKLRKQPKDKRNLHLLRVGVIRSGTAAARGMSETDAKKRAKLALTAKEKLRNLHMFVSPVRLVVHNLPTSLSDKAFRSICFLAAGNADAKITECRIWRNNERLDGKGLGKSRGFGFVAFSEHKDALAALRNLNNNPETFTNEKRPIAEFSIENLAALKLRESRLVKSKEKLTKEVKNGDEISEKTRIDVEKTKSEMSIGGQKPLPSRMGPKNRHRNLKNDKKHMKIRRPEETTDKFQKVSKKRSAKIGGVEIAKKRSRLSRQKQLTKYLALH</sequence>
<dbReference type="WBParaSite" id="ASIM_0001179701-mRNA-1">
    <property type="protein sequence ID" value="ASIM_0001179701-mRNA-1"/>
    <property type="gene ID" value="ASIM_0001179701"/>
</dbReference>
<feature type="region of interest" description="Disordered" evidence="6">
    <location>
        <begin position="151"/>
        <end position="226"/>
    </location>
</feature>
<dbReference type="InterPro" id="IPR000504">
    <property type="entry name" value="RRM_dom"/>
</dbReference>
<keyword evidence="4" id="KW-0539">Nucleus</keyword>
<evidence type="ECO:0000256" key="3">
    <source>
        <dbReference type="ARBA" id="ARBA00022884"/>
    </source>
</evidence>